<feature type="compositionally biased region" description="Basic and acidic residues" evidence="18">
    <location>
        <begin position="337"/>
        <end position="361"/>
    </location>
</feature>
<evidence type="ECO:0000256" key="7">
    <source>
        <dbReference type="ARBA" id="ARBA00022618"/>
    </source>
</evidence>
<evidence type="ECO:0000256" key="16">
    <source>
        <dbReference type="ARBA" id="ARBA00047784"/>
    </source>
</evidence>
<comment type="subcellular location">
    <subcellularLocation>
        <location evidence="2">Chromosome</location>
    </subcellularLocation>
    <subcellularLocation>
        <location evidence="1">Nucleus</location>
    </subcellularLocation>
</comment>
<keyword evidence="13" id="KW-0804">Transcription</keyword>
<dbReference type="CTD" id="100004770"/>
<feature type="compositionally biased region" description="Basic and acidic residues" evidence="18">
    <location>
        <begin position="377"/>
        <end position="393"/>
    </location>
</feature>
<evidence type="ECO:0000256" key="18">
    <source>
        <dbReference type="SAM" id="MobiDB-lite"/>
    </source>
</evidence>
<keyword evidence="9" id="KW-0949">S-adenosyl-L-methionine</keyword>
<dbReference type="CDD" id="cd10528">
    <property type="entry name" value="SET_SETD8"/>
    <property type="match status" value="2"/>
</dbReference>
<evidence type="ECO:0000256" key="10">
    <source>
        <dbReference type="ARBA" id="ARBA00022776"/>
    </source>
</evidence>
<evidence type="ECO:0000256" key="14">
    <source>
        <dbReference type="ARBA" id="ARBA00023242"/>
    </source>
</evidence>
<evidence type="ECO:0000256" key="17">
    <source>
        <dbReference type="ARBA" id="ARBA00048985"/>
    </source>
</evidence>
<dbReference type="Gene3D" id="2.170.270.10">
    <property type="entry name" value="SET domain"/>
    <property type="match status" value="2"/>
</dbReference>
<keyword evidence="20" id="KW-1185">Reference proteome</keyword>
<feature type="domain" description="SET" evidence="19">
    <location>
        <begin position="135"/>
        <end position="256"/>
    </location>
</feature>
<comment type="catalytic activity">
    <reaction evidence="16">
        <text>L-lysyl(20)-[histone H4] + S-adenosyl-L-methionine = N(6)-methyl-L-lysyl(20)-[histone H4] + S-adenosyl-L-homocysteine + H(+)</text>
        <dbReference type="Rhea" id="RHEA:60344"/>
        <dbReference type="Rhea" id="RHEA-COMP:15554"/>
        <dbReference type="Rhea" id="RHEA-COMP:15555"/>
        <dbReference type="ChEBI" id="CHEBI:15378"/>
        <dbReference type="ChEBI" id="CHEBI:29969"/>
        <dbReference type="ChEBI" id="CHEBI:57856"/>
        <dbReference type="ChEBI" id="CHEBI:59789"/>
        <dbReference type="ChEBI" id="CHEBI:61929"/>
        <dbReference type="EC" id="2.1.1.361"/>
    </reaction>
</comment>
<keyword evidence="12" id="KW-0805">Transcription regulation</keyword>
<dbReference type="SUPFAM" id="SSF82199">
    <property type="entry name" value="SET domain"/>
    <property type="match status" value="2"/>
</dbReference>
<organism evidence="20 21">
    <name type="scientific">Betta splendens</name>
    <name type="common">Siamese fighting fish</name>
    <dbReference type="NCBI Taxonomy" id="158456"/>
    <lineage>
        <taxon>Eukaryota</taxon>
        <taxon>Metazoa</taxon>
        <taxon>Chordata</taxon>
        <taxon>Craniata</taxon>
        <taxon>Vertebrata</taxon>
        <taxon>Euteleostomi</taxon>
        <taxon>Actinopterygii</taxon>
        <taxon>Neopterygii</taxon>
        <taxon>Teleostei</taxon>
        <taxon>Neoteleostei</taxon>
        <taxon>Acanthomorphata</taxon>
        <taxon>Anabantaria</taxon>
        <taxon>Anabantiformes</taxon>
        <taxon>Anabantoidei</taxon>
        <taxon>Osphronemidae</taxon>
        <taxon>Betta</taxon>
    </lineage>
</organism>
<feature type="compositionally biased region" description="Basic and acidic residues" evidence="18">
    <location>
        <begin position="264"/>
        <end position="275"/>
    </location>
</feature>
<proteinExistence type="predicted"/>
<dbReference type="EC" id="2.1.1.361" evidence="3"/>
<evidence type="ECO:0000256" key="2">
    <source>
        <dbReference type="ARBA" id="ARBA00004286"/>
    </source>
</evidence>
<accession>A0A8M1HIF3</accession>
<evidence type="ECO:0000256" key="1">
    <source>
        <dbReference type="ARBA" id="ARBA00004123"/>
    </source>
</evidence>
<feature type="domain" description="SET" evidence="19">
    <location>
        <begin position="455"/>
        <end position="576"/>
    </location>
</feature>
<dbReference type="GO" id="GO:0051301">
    <property type="term" value="P:cell division"/>
    <property type="evidence" value="ECO:0007669"/>
    <property type="project" value="UniProtKB-KW"/>
</dbReference>
<feature type="region of interest" description="Disordered" evidence="18">
    <location>
        <begin position="1"/>
        <end position="98"/>
    </location>
</feature>
<feature type="compositionally biased region" description="Basic and acidic residues" evidence="18">
    <location>
        <begin position="57"/>
        <end position="73"/>
    </location>
</feature>
<dbReference type="InterPro" id="IPR047266">
    <property type="entry name" value="KMT5A-like_SET"/>
</dbReference>
<dbReference type="InterPro" id="IPR016858">
    <property type="entry name" value="KMT5A-like"/>
</dbReference>
<dbReference type="InterPro" id="IPR051760">
    <property type="entry name" value="KMT5A"/>
</dbReference>
<dbReference type="InterPro" id="IPR001214">
    <property type="entry name" value="SET_dom"/>
</dbReference>
<feature type="compositionally biased region" description="Basic residues" evidence="18">
    <location>
        <begin position="397"/>
        <end position="407"/>
    </location>
</feature>
<dbReference type="GeneID" id="114862890"/>
<reference evidence="21" key="1">
    <citation type="submission" date="2025-08" db="UniProtKB">
        <authorList>
            <consortium name="RefSeq"/>
        </authorList>
    </citation>
    <scope>IDENTIFICATION</scope>
</reference>
<keyword evidence="4" id="KW-0158">Chromosome</keyword>
<keyword evidence="10" id="KW-0498">Mitosis</keyword>
<dbReference type="PROSITE" id="PS50280">
    <property type="entry name" value="SET"/>
    <property type="match status" value="2"/>
</dbReference>
<dbReference type="OrthoDB" id="5560686at2759"/>
<feature type="region of interest" description="Disordered" evidence="18">
    <location>
        <begin position="263"/>
        <end position="418"/>
    </location>
</feature>
<keyword evidence="15" id="KW-0131">Cell cycle</keyword>
<evidence type="ECO:0000256" key="15">
    <source>
        <dbReference type="ARBA" id="ARBA00023306"/>
    </source>
</evidence>
<dbReference type="SMART" id="SM00317">
    <property type="entry name" value="SET"/>
    <property type="match status" value="2"/>
</dbReference>
<evidence type="ECO:0000256" key="6">
    <source>
        <dbReference type="ARBA" id="ARBA00022603"/>
    </source>
</evidence>
<dbReference type="GO" id="GO:0005700">
    <property type="term" value="C:polytene chromosome"/>
    <property type="evidence" value="ECO:0007669"/>
    <property type="project" value="TreeGrafter"/>
</dbReference>
<dbReference type="GO" id="GO:0043516">
    <property type="term" value="P:regulation of DNA damage response, signal transduction by p53 class mediator"/>
    <property type="evidence" value="ECO:0007669"/>
    <property type="project" value="TreeGrafter"/>
</dbReference>
<dbReference type="Proteomes" id="UP000515150">
    <property type="component" value="Chromosome 9"/>
</dbReference>
<evidence type="ECO:0000259" key="19">
    <source>
        <dbReference type="PROSITE" id="PS50280"/>
    </source>
</evidence>
<dbReference type="AlphaFoldDB" id="A0A8M1HIF3"/>
<dbReference type="PANTHER" id="PTHR46167">
    <property type="entry name" value="N-LYSINE METHYLTRANSFERASE KMT5A"/>
    <property type="match status" value="1"/>
</dbReference>
<dbReference type="GO" id="GO:0006357">
    <property type="term" value="P:regulation of transcription by RNA polymerase II"/>
    <property type="evidence" value="ECO:0007669"/>
    <property type="project" value="TreeGrafter"/>
</dbReference>
<dbReference type="GO" id="GO:0005634">
    <property type="term" value="C:nucleus"/>
    <property type="evidence" value="ECO:0007669"/>
    <property type="project" value="UniProtKB-SubCell"/>
</dbReference>
<sequence>MLIQEGNESDATSSDPSKLEQDKPNEMKTESCDSQNKKPEGKGCLSKAAEEQASDQHMQKEVNARSAKDDKVSASKPRSRKRGKNRAKKTENNAQQNKNVTDYFPIRRSNRKTKAELKIEEHKHIDDLIKNGIEEGMEILQIEGKGRGIFATRDFKKGEFVMEYHGDLLELAEAKRREAQYARDPQTGCYMYYFQYQCKTYCVDATRETGRLGRLLNHSKTGNCQTKLHAIDGVPHLILVTSRDIKAKEELLYDYGDRRKKNVLRTDKRSQDAAGHKSASPNETKENEPASSKDSISKVPPIFSLRSPRKPRSPLSDGSSMLIQEGNESDATSSEPSKLEQDKPNEMKTESCDSQNKKPEGKGCLSKAAEEQASDQHMQKEVNARSAKDDKVSASKPRSRKRGKNRAKKTENNAQQNKKVTDYFPIRRSNRKTKAELKIEEHKHIDDLIKNGIEEGMEIQQIEGKGRGIFATRDFKKGEFVVEYHGDLLELAEAKRREAQYARDPQTGCYMYYFQYQCKTYCVDATRETGRLGRLLNHSKTGNCQTKLHAIDGVPHLILVTSRDIKAKEELLYDYGDRSKDSILAHPWLKY</sequence>
<evidence type="ECO:0000256" key="5">
    <source>
        <dbReference type="ARBA" id="ARBA00022491"/>
    </source>
</evidence>
<dbReference type="GO" id="GO:0032259">
    <property type="term" value="P:methylation"/>
    <property type="evidence" value="ECO:0007669"/>
    <property type="project" value="UniProtKB-KW"/>
</dbReference>
<dbReference type="InterPro" id="IPR046341">
    <property type="entry name" value="SET_dom_sf"/>
</dbReference>
<keyword evidence="8" id="KW-0808">Transferase</keyword>
<dbReference type="PANTHER" id="PTHR46167:SF1">
    <property type="entry name" value="N-LYSINE METHYLTRANSFERASE KMT5A"/>
    <property type="match status" value="1"/>
</dbReference>
<keyword evidence="14" id="KW-0539">Nucleus</keyword>
<keyword evidence="11" id="KW-0156">Chromatin regulator</keyword>
<evidence type="ECO:0000256" key="12">
    <source>
        <dbReference type="ARBA" id="ARBA00023015"/>
    </source>
</evidence>
<keyword evidence="7" id="KW-0132">Cell division</keyword>
<dbReference type="RefSeq" id="XP_040928245.1">
    <property type="nucleotide sequence ID" value="XM_041072311.2"/>
</dbReference>
<evidence type="ECO:0000313" key="20">
    <source>
        <dbReference type="Proteomes" id="UP000515150"/>
    </source>
</evidence>
<dbReference type="FunFam" id="2.170.270.10:FF:000021">
    <property type="entry name" value="Histone-lysine N-methyltransferase"/>
    <property type="match status" value="1"/>
</dbReference>
<evidence type="ECO:0000256" key="4">
    <source>
        <dbReference type="ARBA" id="ARBA00022454"/>
    </source>
</evidence>
<evidence type="ECO:0000256" key="8">
    <source>
        <dbReference type="ARBA" id="ARBA00022679"/>
    </source>
</evidence>
<feature type="compositionally biased region" description="Basic and acidic residues" evidence="18">
    <location>
        <begin position="17"/>
        <end position="41"/>
    </location>
</feature>
<name>A0A8M1HIF3_BETSP</name>
<comment type="catalytic activity">
    <reaction evidence="17">
        <text>L-lysyl-[protein] + S-adenosyl-L-methionine = N(6)-methyl-L-lysyl-[protein] + S-adenosyl-L-homocysteine + H(+)</text>
        <dbReference type="Rhea" id="RHEA:51736"/>
        <dbReference type="Rhea" id="RHEA-COMP:9752"/>
        <dbReference type="Rhea" id="RHEA-COMP:13053"/>
        <dbReference type="ChEBI" id="CHEBI:15378"/>
        <dbReference type="ChEBI" id="CHEBI:29969"/>
        <dbReference type="ChEBI" id="CHEBI:57856"/>
        <dbReference type="ChEBI" id="CHEBI:59789"/>
        <dbReference type="ChEBI" id="CHEBI:61929"/>
    </reaction>
</comment>
<dbReference type="PROSITE" id="PS51571">
    <property type="entry name" value="SAM_MT43_PR_SET"/>
    <property type="match status" value="2"/>
</dbReference>
<feature type="compositionally biased region" description="Basic residues" evidence="18">
    <location>
        <begin position="77"/>
        <end position="87"/>
    </location>
</feature>
<evidence type="ECO:0000256" key="13">
    <source>
        <dbReference type="ARBA" id="ARBA00023163"/>
    </source>
</evidence>
<dbReference type="GO" id="GO:0140944">
    <property type="term" value="F:histone H4K20 monomethyltransferase activity"/>
    <property type="evidence" value="ECO:0007669"/>
    <property type="project" value="UniProtKB-EC"/>
</dbReference>
<keyword evidence="5" id="KW-0678">Repressor</keyword>
<keyword evidence="6 21" id="KW-0489">Methyltransferase</keyword>
<protein>
    <recommendedName>
        <fullName evidence="3">[histone H4]-lysine(20) N-methyltransferase</fullName>
        <ecNumber evidence="3">2.1.1.361</ecNumber>
    </recommendedName>
</protein>
<gene>
    <name evidence="21" type="primary">kmt5ab</name>
</gene>
<evidence type="ECO:0000256" key="11">
    <source>
        <dbReference type="ARBA" id="ARBA00022853"/>
    </source>
</evidence>
<evidence type="ECO:0000313" key="21">
    <source>
        <dbReference type="RefSeq" id="XP_040928245.1"/>
    </source>
</evidence>
<dbReference type="Pfam" id="PF00856">
    <property type="entry name" value="SET"/>
    <property type="match status" value="2"/>
</dbReference>
<evidence type="ECO:0000256" key="9">
    <source>
        <dbReference type="ARBA" id="ARBA00022691"/>
    </source>
</evidence>
<evidence type="ECO:0000256" key="3">
    <source>
        <dbReference type="ARBA" id="ARBA00012187"/>
    </source>
</evidence>